<comment type="caution">
    <text evidence="2">The sequence shown here is derived from an EMBL/GenBank/DDBJ whole genome shotgun (WGS) entry which is preliminary data.</text>
</comment>
<proteinExistence type="predicted"/>
<name>A0A7Z0LIH4_9GAMM</name>
<reference evidence="2 3" key="1">
    <citation type="journal article" date="2015" name="Int. J. Syst. Evol. Microbiol.">
        <title>Halomonas salicampi sp. nov., a halotolerant and alkalitolerant bacterium isolated from a saltern soil.</title>
        <authorList>
            <person name="Lee J.C."/>
            <person name="Kim Y.S."/>
            <person name="Yun B.S."/>
            <person name="Whang K.S."/>
        </authorList>
    </citation>
    <scope>NUCLEOTIDE SEQUENCE [LARGE SCALE GENOMIC DNA]</scope>
    <source>
        <strain evidence="2 3">BH103</strain>
    </source>
</reference>
<dbReference type="RefSeq" id="WP_179928849.1">
    <property type="nucleotide sequence ID" value="NZ_JACCDF010000001.1"/>
</dbReference>
<dbReference type="InterPro" id="IPR036249">
    <property type="entry name" value="Thioredoxin-like_sf"/>
</dbReference>
<feature type="transmembrane region" description="Helical" evidence="1">
    <location>
        <begin position="94"/>
        <end position="114"/>
    </location>
</feature>
<dbReference type="Pfam" id="PF04134">
    <property type="entry name" value="DCC1-like"/>
    <property type="match status" value="1"/>
</dbReference>
<dbReference type="InterPro" id="IPR007263">
    <property type="entry name" value="DCC1-like"/>
</dbReference>
<accession>A0A7Z0LIH4</accession>
<evidence type="ECO:0000256" key="1">
    <source>
        <dbReference type="SAM" id="Phobius"/>
    </source>
</evidence>
<dbReference type="AlphaFoldDB" id="A0A7Z0LIH4"/>
<sequence>MSRFRMLNAKAPVTLFHDGHCPFCRVEVNWLGKHHHRERVKLVDIQDKHFCADDYDTHFDAMMGKLHVLDNQGRWYIGMDASRALYAVLGYRRLVWISCLPIVSAVMDASYRFFARRRVRLGQWWEKRQSRAR</sequence>
<dbReference type="GO" id="GO:0015035">
    <property type="term" value="F:protein-disulfide reductase activity"/>
    <property type="evidence" value="ECO:0007669"/>
    <property type="project" value="InterPro"/>
</dbReference>
<dbReference type="Proteomes" id="UP000586119">
    <property type="component" value="Unassembled WGS sequence"/>
</dbReference>
<dbReference type="InterPro" id="IPR044691">
    <property type="entry name" value="DCC1_Trx"/>
</dbReference>
<gene>
    <name evidence="2" type="ORF">HZS81_01925</name>
</gene>
<dbReference type="PANTHER" id="PTHR34290:SF2">
    <property type="entry name" value="OS04G0668800 PROTEIN"/>
    <property type="match status" value="1"/>
</dbReference>
<keyword evidence="1" id="KW-0812">Transmembrane</keyword>
<organism evidence="2 3">
    <name type="scientific">Vreelandella salicampi</name>
    <dbReference type="NCBI Taxonomy" id="1449798"/>
    <lineage>
        <taxon>Bacteria</taxon>
        <taxon>Pseudomonadati</taxon>
        <taxon>Pseudomonadota</taxon>
        <taxon>Gammaproteobacteria</taxon>
        <taxon>Oceanospirillales</taxon>
        <taxon>Halomonadaceae</taxon>
        <taxon>Vreelandella</taxon>
    </lineage>
</organism>
<evidence type="ECO:0000313" key="2">
    <source>
        <dbReference type="EMBL" id="NYS59525.1"/>
    </source>
</evidence>
<dbReference type="SUPFAM" id="SSF52833">
    <property type="entry name" value="Thioredoxin-like"/>
    <property type="match status" value="1"/>
</dbReference>
<dbReference type="PANTHER" id="PTHR34290">
    <property type="entry name" value="SI:CH73-390P7.2"/>
    <property type="match status" value="1"/>
</dbReference>
<evidence type="ECO:0000313" key="3">
    <source>
        <dbReference type="Proteomes" id="UP000586119"/>
    </source>
</evidence>
<dbReference type="EMBL" id="JACCDF010000001">
    <property type="protein sequence ID" value="NYS59525.1"/>
    <property type="molecule type" value="Genomic_DNA"/>
</dbReference>
<keyword evidence="3" id="KW-1185">Reference proteome</keyword>
<keyword evidence="1" id="KW-0472">Membrane</keyword>
<keyword evidence="1" id="KW-1133">Transmembrane helix</keyword>
<protein>
    <submittedName>
        <fullName evidence="2">DUF393 domain-containing protein</fullName>
    </submittedName>
</protein>